<accession>W0DQI0</accession>
<proteinExistence type="predicted"/>
<feature type="domain" description="Lipoprotein LPP20-like" evidence="2">
    <location>
        <begin position="100"/>
        <end position="175"/>
    </location>
</feature>
<feature type="region of interest" description="Disordered" evidence="1">
    <location>
        <begin position="42"/>
        <end position="75"/>
    </location>
</feature>
<dbReference type="eggNOG" id="COG3018">
    <property type="taxonomic scope" value="Bacteria"/>
</dbReference>
<gene>
    <name evidence="3" type="ORF">THIAE_01945</name>
</gene>
<evidence type="ECO:0000313" key="3">
    <source>
        <dbReference type="EMBL" id="AHF00692.1"/>
    </source>
</evidence>
<dbReference type="AlphaFoldDB" id="W0DQI0"/>
<dbReference type="RefSeq" id="WP_006459810.1">
    <property type="nucleotide sequence ID" value="NZ_CP007030.1"/>
</dbReference>
<feature type="compositionally biased region" description="Low complexity" evidence="1">
    <location>
        <begin position="57"/>
        <end position="75"/>
    </location>
</feature>
<dbReference type="InterPro" id="IPR024952">
    <property type="entry name" value="LPP20-like_dom"/>
</dbReference>
<dbReference type="HOGENOM" id="CLU_109794_0_0_6"/>
<dbReference type="InParanoid" id="W0DQI0"/>
<sequence length="203" mass="21768">MKKLSAITLGVASVMLMSGCHTTPHSQPVNYSNVAMTKDTVSPEARRGMAPPSTSQPAPTQAALPPTAPVAAPAPARASSELIRITAVGYGAEIPFEGMTPGQRRLMAIRASKLDAYRSLAEQLYGISIDSNTSVASLAAQNDSFRARVNSTVRGARVISITPMADNNYETVMEVFVDRQFFDQVFVKQQDESPAVITPNQVR</sequence>
<evidence type="ECO:0000259" key="2">
    <source>
        <dbReference type="Pfam" id="PF02169"/>
    </source>
</evidence>
<protein>
    <recommendedName>
        <fullName evidence="2">Lipoprotein LPP20-like domain-containing protein</fullName>
    </recommendedName>
</protein>
<dbReference type="STRING" id="717772.THIAE_01945"/>
<evidence type="ECO:0000313" key="4">
    <source>
        <dbReference type="Proteomes" id="UP000005380"/>
    </source>
</evidence>
<dbReference type="PROSITE" id="PS51257">
    <property type="entry name" value="PROKAR_LIPOPROTEIN"/>
    <property type="match status" value="1"/>
</dbReference>
<reference evidence="3 4" key="1">
    <citation type="submission" date="2013-12" db="EMBL/GenBank/DDBJ databases">
        <authorList>
            <consortium name="DOE Joint Genome Institute"/>
            <person name="Kappler U."/>
            <person name="Huntemann M."/>
            <person name="Han J."/>
            <person name="Chen A."/>
            <person name="Kyrpides N."/>
            <person name="Mavromatis K."/>
            <person name="Markowitz V."/>
            <person name="Palaniappan K."/>
            <person name="Ivanova N."/>
            <person name="Schaumberg A."/>
            <person name="Pati A."/>
            <person name="Liolios K."/>
            <person name="Nordberg H.P."/>
            <person name="Cantor M.N."/>
            <person name="Hua S.X."/>
            <person name="Woyke T."/>
        </authorList>
    </citation>
    <scope>NUCLEOTIDE SEQUENCE [LARGE SCALE GENOMIC DNA]</scope>
    <source>
        <strain evidence="4">AL2</strain>
    </source>
</reference>
<dbReference type="Pfam" id="PF02169">
    <property type="entry name" value="LPP20"/>
    <property type="match status" value="1"/>
</dbReference>
<dbReference type="KEGG" id="tao:THIAE_01945"/>
<organism evidence="3 4">
    <name type="scientific">Thiomicrospira aerophila AL3</name>
    <dbReference type="NCBI Taxonomy" id="717772"/>
    <lineage>
        <taxon>Bacteria</taxon>
        <taxon>Pseudomonadati</taxon>
        <taxon>Pseudomonadota</taxon>
        <taxon>Gammaproteobacteria</taxon>
        <taxon>Thiotrichales</taxon>
        <taxon>Piscirickettsiaceae</taxon>
        <taxon>Thiomicrospira</taxon>
    </lineage>
</organism>
<dbReference type="EMBL" id="CP007030">
    <property type="protein sequence ID" value="AHF00692.1"/>
    <property type="molecule type" value="Genomic_DNA"/>
</dbReference>
<evidence type="ECO:0000256" key="1">
    <source>
        <dbReference type="SAM" id="MobiDB-lite"/>
    </source>
</evidence>
<name>W0DQI0_9GAMM</name>
<dbReference type="Proteomes" id="UP000005380">
    <property type="component" value="Chromosome"/>
</dbReference>
<keyword evidence="4" id="KW-1185">Reference proteome</keyword>